<dbReference type="CDD" id="cd03510">
    <property type="entry name" value="Rhizobitoxine-FADS-like"/>
    <property type="match status" value="1"/>
</dbReference>
<dbReference type="RefSeq" id="WP_067185068.1">
    <property type="nucleotide sequence ID" value="NZ_CP012199.1"/>
</dbReference>
<dbReference type="KEGG" id="sgi:SGRAN_3040"/>
<evidence type="ECO:0000313" key="5">
    <source>
        <dbReference type="Proteomes" id="UP000058599"/>
    </source>
</evidence>
<dbReference type="AlphaFoldDB" id="A0AA86GLW7"/>
<keyword evidence="2" id="KW-0472">Membrane</keyword>
<dbReference type="PANTHER" id="PTHR12879:SF8">
    <property type="entry name" value="SPHINGOLIPID DELTA(4)-DESATURASE DES1"/>
    <property type="match status" value="1"/>
</dbReference>
<feature type="transmembrane region" description="Helical" evidence="2">
    <location>
        <begin position="31"/>
        <end position="50"/>
    </location>
</feature>
<feature type="transmembrane region" description="Helical" evidence="2">
    <location>
        <begin position="218"/>
        <end position="241"/>
    </location>
</feature>
<proteinExistence type="predicted"/>
<dbReference type="GO" id="GO:0046513">
    <property type="term" value="P:ceramide biosynthetic process"/>
    <property type="evidence" value="ECO:0007669"/>
    <property type="project" value="TreeGrafter"/>
</dbReference>
<keyword evidence="2" id="KW-1133">Transmembrane helix</keyword>
<gene>
    <name evidence="4" type="ORF">SGRAN_3040</name>
</gene>
<dbReference type="InterPro" id="IPR005804">
    <property type="entry name" value="FA_desaturase_dom"/>
</dbReference>
<evidence type="ECO:0000259" key="3">
    <source>
        <dbReference type="Pfam" id="PF00487"/>
    </source>
</evidence>
<feature type="region of interest" description="Disordered" evidence="1">
    <location>
        <begin position="177"/>
        <end position="197"/>
    </location>
</feature>
<evidence type="ECO:0000256" key="2">
    <source>
        <dbReference type="SAM" id="Phobius"/>
    </source>
</evidence>
<evidence type="ECO:0000313" key="4">
    <source>
        <dbReference type="EMBL" id="AMG75387.1"/>
    </source>
</evidence>
<reference evidence="4 5" key="1">
    <citation type="journal article" date="2016" name="BMC Genomics">
        <title>Genomic analysis of the nitrate-respiring Sphingopyxis granuli (formerly Sphingomonas macrogoltabida) strain TFA.</title>
        <authorList>
            <person name="Garcia-Romero I."/>
            <person name="Perez-Pulido A.J."/>
            <person name="Gonzalez-Flores Y.E."/>
            <person name="Reyes-Ramirez F."/>
            <person name="Santero E."/>
            <person name="Floriano B."/>
        </authorList>
    </citation>
    <scope>NUCLEOTIDE SEQUENCE [LARGE SCALE GENOMIC DNA]</scope>
    <source>
        <strain evidence="4 5">TFA</strain>
    </source>
</reference>
<dbReference type="PANTHER" id="PTHR12879">
    <property type="entry name" value="SPHINGOLIPID DELTA 4 DESATURASE/C-4 HYDROXYLASE PROTEIN DES2"/>
    <property type="match status" value="1"/>
</dbReference>
<accession>A0AA86GLW7</accession>
<feature type="transmembrane region" description="Helical" evidence="2">
    <location>
        <begin position="56"/>
        <end position="77"/>
    </location>
</feature>
<name>A0AA86GLW7_9SPHN</name>
<dbReference type="GO" id="GO:0016020">
    <property type="term" value="C:membrane"/>
    <property type="evidence" value="ECO:0007669"/>
    <property type="project" value="GOC"/>
</dbReference>
<keyword evidence="5" id="KW-1185">Reference proteome</keyword>
<evidence type="ECO:0000256" key="1">
    <source>
        <dbReference type="SAM" id="MobiDB-lite"/>
    </source>
</evidence>
<dbReference type="GO" id="GO:0042284">
    <property type="term" value="F:sphingolipid delta-4 desaturase activity"/>
    <property type="evidence" value="ECO:0007669"/>
    <property type="project" value="TreeGrafter"/>
</dbReference>
<sequence length="343" mass="37847">MPAVRLLPPDRFFDRAQWSAITRVSAWRGPWLVAHAWIVSIAAVGLAAWAQNPVGWLLAIILVGGRQLGLAILMHEAAHGLLHPKRKVNNFLGQWLTGAATGSDLFAYRTYHLQHHKFTQQAEDPDLSLSKPFPTTRASLWRKVVRDLTGQTFLKQRTAQFRFALVGLRAMLRGEGGAKGSGGTRAGTPFNRQSDDGMTAPTIDAAGAMAVTRAVGRFLLVQAVLLAASLILYGWTPWLLWTLSLATTFQLYLRIRNIAEHACTTTGSDDPFTHARTTHAGWIARATVAPYWVNYHAEHHLFMGVPCYRLPAVHAMLGEAGRHEAMTIAPHYRAVLRQVTAKG</sequence>
<dbReference type="Proteomes" id="UP000058599">
    <property type="component" value="Chromosome"/>
</dbReference>
<organism evidence="4 5">
    <name type="scientific">Sphingopyxis granuli</name>
    <dbReference type="NCBI Taxonomy" id="267128"/>
    <lineage>
        <taxon>Bacteria</taxon>
        <taxon>Pseudomonadati</taxon>
        <taxon>Pseudomonadota</taxon>
        <taxon>Alphaproteobacteria</taxon>
        <taxon>Sphingomonadales</taxon>
        <taxon>Sphingomonadaceae</taxon>
        <taxon>Sphingopyxis</taxon>
    </lineage>
</organism>
<feature type="domain" description="Fatty acid desaturase" evidence="3">
    <location>
        <begin position="56"/>
        <end position="320"/>
    </location>
</feature>
<dbReference type="EMBL" id="CP012199">
    <property type="protein sequence ID" value="AMG75387.1"/>
    <property type="molecule type" value="Genomic_DNA"/>
</dbReference>
<dbReference type="Pfam" id="PF00487">
    <property type="entry name" value="FA_desaturase"/>
    <property type="match status" value="1"/>
</dbReference>
<protein>
    <submittedName>
        <fullName evidence="4">Fatty acid desaturase</fullName>
    </submittedName>
</protein>
<keyword evidence="2" id="KW-0812">Transmembrane</keyword>